<evidence type="ECO:0000313" key="1">
    <source>
        <dbReference type="EMBL" id="CDX62693.1"/>
    </source>
</evidence>
<accession>A0A0K2W6W2</accession>
<organism evidence="1 2">
    <name type="scientific">Mesorhizobium plurifarium</name>
    <dbReference type="NCBI Taxonomy" id="69974"/>
    <lineage>
        <taxon>Bacteria</taxon>
        <taxon>Pseudomonadati</taxon>
        <taxon>Pseudomonadota</taxon>
        <taxon>Alphaproteobacteria</taxon>
        <taxon>Hyphomicrobiales</taxon>
        <taxon>Phyllobacteriaceae</taxon>
        <taxon>Mesorhizobium</taxon>
    </lineage>
</organism>
<name>A0A0K2W6W2_MESPL</name>
<reference evidence="2" key="1">
    <citation type="submission" date="2014-08" db="EMBL/GenBank/DDBJ databases">
        <authorList>
            <person name="Edwards T."/>
        </authorList>
    </citation>
    <scope>NUCLEOTIDE SEQUENCE [LARGE SCALE GENOMIC DNA]</scope>
</reference>
<dbReference type="AlphaFoldDB" id="A0A0K2W6W2"/>
<proteinExistence type="predicted"/>
<evidence type="ECO:0000313" key="2">
    <source>
        <dbReference type="Proteomes" id="UP000182888"/>
    </source>
</evidence>
<dbReference type="Proteomes" id="UP000182888">
    <property type="component" value="Unassembled WGS sequence"/>
</dbReference>
<sequence length="82" mass="8831">MGPVPNAPAFLLRRRHLWEFGRRFARVEASAPGEEGVDFTGVPLPSLRCKKASPPFLSPRHRMQIAGQGHVAAIIAVDAGCG</sequence>
<gene>
    <name evidence="1" type="ORF">MPL1032_60175</name>
</gene>
<dbReference type="EMBL" id="CCND01000049">
    <property type="protein sequence ID" value="CDX62693.1"/>
    <property type="molecule type" value="Genomic_DNA"/>
</dbReference>
<protein>
    <submittedName>
        <fullName evidence="1">Uncharacterized protein</fullName>
    </submittedName>
</protein>